<dbReference type="GO" id="GO:0005886">
    <property type="term" value="C:plasma membrane"/>
    <property type="evidence" value="ECO:0007669"/>
    <property type="project" value="UniProtKB-SubCell"/>
</dbReference>
<evidence type="ECO:0000256" key="6">
    <source>
        <dbReference type="SAM" id="Phobius"/>
    </source>
</evidence>
<feature type="transmembrane region" description="Helical" evidence="6">
    <location>
        <begin position="116"/>
        <end position="133"/>
    </location>
</feature>
<sequence length="384" mass="41571">MRVELVRRSERSAAMAYLSPLLALLLTLIGGALIVIVWRLSTVDLSNPETGGFFGALQQGFVDYGRFLYVFFIEPLTELWSLEELVAKATPIILVAIGLSLCYLSNTWNIGAEGQIAVGAITGSFLPIFFPDWHGPFMLPAMLALGILGGMAYAAIPALLKIRFGTNEILTSLMLVYVAQLFLDWLARGPWRNPEGHNFPDSRPFDGGQLLPTLFGTNIRISLIFVFVAAFAAWFLMRWTKMGFQIKVLGQAPRAGAFAGFSQNRMVLLTFLISGALAGLAGICEVAGPIGQLRTSVSPGYGFTAIIVAFLGRLNPIGAIFAGFLLALSYLGGEGAQIALGMSDQTTRVFQGMLLFFVLACDSFIFYRLQIVRTPAVQAGTVSS</sequence>
<keyword evidence="8" id="KW-1185">Reference proteome</keyword>
<dbReference type="InterPro" id="IPR001851">
    <property type="entry name" value="ABC_transp_permease"/>
</dbReference>
<evidence type="ECO:0000256" key="2">
    <source>
        <dbReference type="ARBA" id="ARBA00022475"/>
    </source>
</evidence>
<evidence type="ECO:0000256" key="1">
    <source>
        <dbReference type="ARBA" id="ARBA00004651"/>
    </source>
</evidence>
<evidence type="ECO:0000256" key="3">
    <source>
        <dbReference type="ARBA" id="ARBA00022692"/>
    </source>
</evidence>
<dbReference type="PANTHER" id="PTHR47089">
    <property type="entry name" value="ABC TRANSPORTER, PERMEASE PROTEIN"/>
    <property type="match status" value="1"/>
</dbReference>
<comment type="caution">
    <text evidence="7">The sequence shown here is derived from an EMBL/GenBank/DDBJ whole genome shotgun (WGS) entry which is preliminary data.</text>
</comment>
<dbReference type="CDD" id="cd06580">
    <property type="entry name" value="TM_PBP1_transp_TpRbsC_like"/>
    <property type="match status" value="1"/>
</dbReference>
<feature type="transmembrane region" description="Helical" evidence="6">
    <location>
        <begin position="85"/>
        <end position="104"/>
    </location>
</feature>
<feature type="transmembrane region" description="Helical" evidence="6">
    <location>
        <begin position="300"/>
        <end position="328"/>
    </location>
</feature>
<reference evidence="7" key="1">
    <citation type="submission" date="2022-11" db="EMBL/GenBank/DDBJ databases">
        <title>Biodiversity and phylogenetic relationships of bacteria.</title>
        <authorList>
            <person name="Machado R.A.R."/>
            <person name="Bhat A."/>
            <person name="Loulou A."/>
            <person name="Kallel S."/>
        </authorList>
    </citation>
    <scope>NUCLEOTIDE SEQUENCE</scope>
    <source>
        <strain evidence="7">K-TC2</strain>
    </source>
</reference>
<dbReference type="PANTHER" id="PTHR47089:SF1">
    <property type="entry name" value="GUANOSINE ABC TRANSPORTER PERMEASE PROTEIN NUPP"/>
    <property type="match status" value="1"/>
</dbReference>
<feature type="transmembrane region" description="Helical" evidence="6">
    <location>
        <begin position="267"/>
        <end position="288"/>
    </location>
</feature>
<dbReference type="GO" id="GO:0022857">
    <property type="term" value="F:transmembrane transporter activity"/>
    <property type="evidence" value="ECO:0007669"/>
    <property type="project" value="InterPro"/>
</dbReference>
<feature type="transmembrane region" description="Helical" evidence="6">
    <location>
        <begin position="349"/>
        <end position="367"/>
    </location>
</feature>
<keyword evidence="5 6" id="KW-0472">Membrane</keyword>
<proteinExistence type="predicted"/>
<evidence type="ECO:0000313" key="8">
    <source>
        <dbReference type="Proteomes" id="UP001144805"/>
    </source>
</evidence>
<evidence type="ECO:0000313" key="7">
    <source>
        <dbReference type="EMBL" id="MCX5568580.1"/>
    </source>
</evidence>
<evidence type="ECO:0000256" key="4">
    <source>
        <dbReference type="ARBA" id="ARBA00022989"/>
    </source>
</evidence>
<dbReference type="Pfam" id="PF02653">
    <property type="entry name" value="BPD_transp_2"/>
    <property type="match status" value="1"/>
</dbReference>
<dbReference type="AlphaFoldDB" id="A0A9X3IL83"/>
<protein>
    <submittedName>
        <fullName evidence="7">ABC transporter permease</fullName>
    </submittedName>
</protein>
<name>A0A9X3IL83_9HYPH</name>
<dbReference type="RefSeq" id="WP_266337556.1">
    <property type="nucleotide sequence ID" value="NZ_JAPKNK010000002.1"/>
</dbReference>
<feature type="transmembrane region" description="Helical" evidence="6">
    <location>
        <begin position="21"/>
        <end position="40"/>
    </location>
</feature>
<feature type="transmembrane region" description="Helical" evidence="6">
    <location>
        <begin position="139"/>
        <end position="160"/>
    </location>
</feature>
<keyword evidence="2" id="KW-1003">Cell membrane</keyword>
<organism evidence="7 8">
    <name type="scientific">Kaistia nematophila</name>
    <dbReference type="NCBI Taxonomy" id="2994654"/>
    <lineage>
        <taxon>Bacteria</taxon>
        <taxon>Pseudomonadati</taxon>
        <taxon>Pseudomonadota</taxon>
        <taxon>Alphaproteobacteria</taxon>
        <taxon>Hyphomicrobiales</taxon>
        <taxon>Kaistiaceae</taxon>
        <taxon>Kaistia</taxon>
    </lineage>
</organism>
<feature type="transmembrane region" description="Helical" evidence="6">
    <location>
        <begin position="219"/>
        <end position="237"/>
    </location>
</feature>
<accession>A0A9X3IL83</accession>
<dbReference type="Proteomes" id="UP001144805">
    <property type="component" value="Unassembled WGS sequence"/>
</dbReference>
<keyword evidence="3 6" id="KW-0812">Transmembrane</keyword>
<evidence type="ECO:0000256" key="5">
    <source>
        <dbReference type="ARBA" id="ARBA00023136"/>
    </source>
</evidence>
<feature type="transmembrane region" description="Helical" evidence="6">
    <location>
        <begin position="169"/>
        <end position="187"/>
    </location>
</feature>
<comment type="subcellular location">
    <subcellularLocation>
        <location evidence="1">Cell membrane</location>
        <topology evidence="1">Multi-pass membrane protein</topology>
    </subcellularLocation>
</comment>
<keyword evidence="4 6" id="KW-1133">Transmembrane helix</keyword>
<dbReference type="EMBL" id="JAPKNK010000002">
    <property type="protein sequence ID" value="MCX5568580.1"/>
    <property type="molecule type" value="Genomic_DNA"/>
</dbReference>
<gene>
    <name evidence="7" type="ORF">OSH07_05200</name>
</gene>